<evidence type="ECO:0000256" key="1">
    <source>
        <dbReference type="ARBA" id="ARBA00004141"/>
    </source>
</evidence>
<feature type="transmembrane region" description="Helical" evidence="6">
    <location>
        <begin position="265"/>
        <end position="287"/>
    </location>
</feature>
<evidence type="ECO:0000256" key="5">
    <source>
        <dbReference type="ARBA" id="ARBA00023136"/>
    </source>
</evidence>
<dbReference type="Pfam" id="PF05875">
    <property type="entry name" value="Ceramidase"/>
    <property type="match status" value="1"/>
</dbReference>
<dbReference type="AlphaFoldDB" id="A0A6C0ALJ9"/>
<dbReference type="GO" id="GO:0005789">
    <property type="term" value="C:endoplasmic reticulum membrane"/>
    <property type="evidence" value="ECO:0007669"/>
    <property type="project" value="TreeGrafter"/>
</dbReference>
<feature type="transmembrane region" description="Helical" evidence="6">
    <location>
        <begin position="87"/>
        <end position="106"/>
    </location>
</feature>
<keyword evidence="2 6" id="KW-0812">Transmembrane</keyword>
<feature type="transmembrane region" description="Helical" evidence="6">
    <location>
        <begin position="21"/>
        <end position="38"/>
    </location>
</feature>
<reference evidence="7" key="1">
    <citation type="journal article" date="2020" name="Nature">
        <title>Giant virus diversity and host interactions through global metagenomics.</title>
        <authorList>
            <person name="Schulz F."/>
            <person name="Roux S."/>
            <person name="Paez-Espino D."/>
            <person name="Jungbluth S."/>
            <person name="Walsh D.A."/>
            <person name="Denef V.J."/>
            <person name="McMahon K.D."/>
            <person name="Konstantinidis K.T."/>
            <person name="Eloe-Fadrosh E.A."/>
            <person name="Kyrpides N.C."/>
            <person name="Woyke T."/>
        </authorList>
    </citation>
    <scope>NUCLEOTIDE SEQUENCE</scope>
    <source>
        <strain evidence="7">GVMAG-S-1091796-13</strain>
    </source>
</reference>
<keyword evidence="4 6" id="KW-1133">Transmembrane helix</keyword>
<dbReference type="InterPro" id="IPR008901">
    <property type="entry name" value="ACER"/>
</dbReference>
<dbReference type="EMBL" id="MN740716">
    <property type="protein sequence ID" value="QHS80668.1"/>
    <property type="molecule type" value="Genomic_DNA"/>
</dbReference>
<evidence type="ECO:0000256" key="3">
    <source>
        <dbReference type="ARBA" id="ARBA00022801"/>
    </source>
</evidence>
<dbReference type="GO" id="GO:0046513">
    <property type="term" value="P:ceramide biosynthetic process"/>
    <property type="evidence" value="ECO:0007669"/>
    <property type="project" value="TreeGrafter"/>
</dbReference>
<dbReference type="GO" id="GO:0046514">
    <property type="term" value="P:ceramide catabolic process"/>
    <property type="evidence" value="ECO:0007669"/>
    <property type="project" value="TreeGrafter"/>
</dbReference>
<organism evidence="7">
    <name type="scientific">viral metagenome</name>
    <dbReference type="NCBI Taxonomy" id="1070528"/>
    <lineage>
        <taxon>unclassified sequences</taxon>
        <taxon>metagenomes</taxon>
        <taxon>organismal metagenomes</taxon>
    </lineage>
</organism>
<sequence length="307" mass="35963">MKSTIDWCELNYANSEYIAEYWNTMTGVFLIVSGVMFYNLNNDLIMTNNIHIRQNFKNIYNLLILVGIGTMLFHGTLLYPFQLLDEIPMILLASQYIQILLNLNIVQVMFNRNILFHLDNIIFIIPVLSIVISLSYFINVSLQIITFHVTLKLAEISLVFILYNLSFKLNKFSYDIIYKNHVNNNKQLNKVSLTESNFCDNKNDTNNSKYSHLINVQKDILEYIKIRKNISSLIISALIYYGISVSLWMIENVLCNYTHYLQLHSFWHILSSIGIYKLNLIIVNYTLIDQLLYKIPNEIPNKVTKFN</sequence>
<feature type="transmembrane region" description="Helical" evidence="6">
    <location>
        <begin position="118"/>
        <end position="138"/>
    </location>
</feature>
<dbReference type="PANTHER" id="PTHR46187:SF3">
    <property type="entry name" value="ALKALINE CERAMIDASE 3"/>
    <property type="match status" value="1"/>
</dbReference>
<evidence type="ECO:0008006" key="8">
    <source>
        <dbReference type="Google" id="ProtNLM"/>
    </source>
</evidence>
<feature type="transmembrane region" description="Helical" evidence="6">
    <location>
        <begin position="144"/>
        <end position="165"/>
    </location>
</feature>
<evidence type="ECO:0000256" key="4">
    <source>
        <dbReference type="ARBA" id="ARBA00022989"/>
    </source>
</evidence>
<comment type="subcellular location">
    <subcellularLocation>
        <location evidence="1">Membrane</location>
        <topology evidence="1">Multi-pass membrane protein</topology>
    </subcellularLocation>
</comment>
<protein>
    <recommendedName>
        <fullName evidence="8">Alkaline ceramidase</fullName>
    </recommendedName>
</protein>
<name>A0A6C0ALJ9_9ZZZZ</name>
<evidence type="ECO:0000256" key="6">
    <source>
        <dbReference type="SAM" id="Phobius"/>
    </source>
</evidence>
<evidence type="ECO:0000313" key="7">
    <source>
        <dbReference type="EMBL" id="QHS80668.1"/>
    </source>
</evidence>
<dbReference type="PANTHER" id="PTHR46187">
    <property type="entry name" value="ALKALINE CERAMIDASE 3"/>
    <property type="match status" value="1"/>
</dbReference>
<accession>A0A6C0ALJ9</accession>
<dbReference type="GO" id="GO:0016811">
    <property type="term" value="F:hydrolase activity, acting on carbon-nitrogen (but not peptide) bonds, in linear amides"/>
    <property type="evidence" value="ECO:0007669"/>
    <property type="project" value="InterPro"/>
</dbReference>
<evidence type="ECO:0000256" key="2">
    <source>
        <dbReference type="ARBA" id="ARBA00022692"/>
    </source>
</evidence>
<keyword evidence="3" id="KW-0378">Hydrolase</keyword>
<proteinExistence type="predicted"/>
<feature type="transmembrane region" description="Helical" evidence="6">
    <location>
        <begin position="230"/>
        <end position="250"/>
    </location>
</feature>
<feature type="transmembrane region" description="Helical" evidence="6">
    <location>
        <begin position="59"/>
        <end position="81"/>
    </location>
</feature>
<keyword evidence="5 6" id="KW-0472">Membrane</keyword>